<feature type="compositionally biased region" description="Polar residues" evidence="2">
    <location>
        <begin position="502"/>
        <end position="516"/>
    </location>
</feature>
<feature type="compositionally biased region" description="Gly residues" evidence="2">
    <location>
        <begin position="910"/>
        <end position="925"/>
    </location>
</feature>
<evidence type="ECO:0000313" key="4">
    <source>
        <dbReference type="EMBL" id="KAK0546325.1"/>
    </source>
</evidence>
<feature type="region of interest" description="Disordered" evidence="2">
    <location>
        <begin position="761"/>
        <end position="791"/>
    </location>
</feature>
<feature type="compositionally biased region" description="Basic residues" evidence="2">
    <location>
        <begin position="312"/>
        <end position="329"/>
    </location>
</feature>
<protein>
    <recommendedName>
        <fullName evidence="3">BHLH domain-containing protein</fullName>
    </recommendedName>
</protein>
<feature type="region of interest" description="Disordered" evidence="2">
    <location>
        <begin position="99"/>
        <end position="119"/>
    </location>
</feature>
<keyword evidence="1" id="KW-0175">Coiled coil</keyword>
<feature type="compositionally biased region" description="Low complexity" evidence="2">
    <location>
        <begin position="51"/>
        <end position="79"/>
    </location>
</feature>
<feature type="compositionally biased region" description="Polar residues" evidence="2">
    <location>
        <begin position="548"/>
        <end position="580"/>
    </location>
</feature>
<dbReference type="Pfam" id="PF00010">
    <property type="entry name" value="HLH"/>
    <property type="match status" value="1"/>
</dbReference>
<gene>
    <name evidence="4" type="ORF">OC846_005322</name>
</gene>
<feature type="compositionally biased region" description="Low complexity" evidence="2">
    <location>
        <begin position="868"/>
        <end position="882"/>
    </location>
</feature>
<dbReference type="InterPro" id="IPR036638">
    <property type="entry name" value="HLH_DNA-bd_sf"/>
</dbReference>
<feature type="compositionally biased region" description="Polar residues" evidence="2">
    <location>
        <begin position="883"/>
        <end position="906"/>
    </location>
</feature>
<feature type="compositionally biased region" description="Low complexity" evidence="2">
    <location>
        <begin position="367"/>
        <end position="391"/>
    </location>
</feature>
<dbReference type="SUPFAM" id="SSF47459">
    <property type="entry name" value="HLH, helix-loop-helix DNA-binding domain"/>
    <property type="match status" value="1"/>
</dbReference>
<feature type="region of interest" description="Disordered" evidence="2">
    <location>
        <begin position="868"/>
        <end position="982"/>
    </location>
</feature>
<accession>A0AAN6GLI6</accession>
<keyword evidence="5" id="KW-1185">Reference proteome</keyword>
<feature type="compositionally biased region" description="Low complexity" evidence="2">
    <location>
        <begin position="517"/>
        <end position="528"/>
    </location>
</feature>
<feature type="compositionally biased region" description="Polar residues" evidence="2">
    <location>
        <begin position="600"/>
        <end position="615"/>
    </location>
</feature>
<dbReference type="Gene3D" id="4.10.280.10">
    <property type="entry name" value="Helix-loop-helix DNA-binding domain"/>
    <property type="match status" value="1"/>
</dbReference>
<organism evidence="4 5">
    <name type="scientific">Tilletia horrida</name>
    <dbReference type="NCBI Taxonomy" id="155126"/>
    <lineage>
        <taxon>Eukaryota</taxon>
        <taxon>Fungi</taxon>
        <taxon>Dikarya</taxon>
        <taxon>Basidiomycota</taxon>
        <taxon>Ustilaginomycotina</taxon>
        <taxon>Exobasidiomycetes</taxon>
        <taxon>Tilletiales</taxon>
        <taxon>Tilletiaceae</taxon>
        <taxon>Tilletia</taxon>
    </lineage>
</organism>
<feature type="compositionally biased region" description="Low complexity" evidence="2">
    <location>
        <begin position="179"/>
        <end position="188"/>
    </location>
</feature>
<feature type="domain" description="BHLH" evidence="3">
    <location>
        <begin position="688"/>
        <end position="717"/>
    </location>
</feature>
<feature type="compositionally biased region" description="Gly residues" evidence="2">
    <location>
        <begin position="585"/>
        <end position="598"/>
    </location>
</feature>
<feature type="compositionally biased region" description="Pro residues" evidence="2">
    <location>
        <begin position="767"/>
        <end position="776"/>
    </location>
</feature>
<reference evidence="4" key="1">
    <citation type="journal article" date="2023" name="PhytoFront">
        <title>Draft Genome Resources of Seven Strains of Tilletia horrida, Causal Agent of Kernel Smut of Rice.</title>
        <authorList>
            <person name="Khanal S."/>
            <person name="Antony Babu S."/>
            <person name="Zhou X.G."/>
        </authorList>
    </citation>
    <scope>NUCLEOTIDE SEQUENCE</scope>
    <source>
        <strain evidence="4">TX6</strain>
    </source>
</reference>
<feature type="coiled-coil region" evidence="1">
    <location>
        <begin position="818"/>
        <end position="845"/>
    </location>
</feature>
<evidence type="ECO:0000256" key="1">
    <source>
        <dbReference type="SAM" id="Coils"/>
    </source>
</evidence>
<feature type="compositionally biased region" description="Basic and acidic residues" evidence="2">
    <location>
        <begin position="685"/>
        <end position="699"/>
    </location>
</feature>
<evidence type="ECO:0000313" key="5">
    <source>
        <dbReference type="Proteomes" id="UP001176517"/>
    </source>
</evidence>
<evidence type="ECO:0000259" key="3">
    <source>
        <dbReference type="Pfam" id="PF00010"/>
    </source>
</evidence>
<name>A0AAN6GLI6_9BASI</name>
<feature type="compositionally biased region" description="Low complexity" evidence="2">
    <location>
        <begin position="442"/>
        <end position="456"/>
    </location>
</feature>
<dbReference type="EMBL" id="JAPDMZ010000197">
    <property type="protein sequence ID" value="KAK0546325.1"/>
    <property type="molecule type" value="Genomic_DNA"/>
</dbReference>
<feature type="compositionally biased region" description="Low complexity" evidence="2">
    <location>
        <begin position="401"/>
        <end position="412"/>
    </location>
</feature>
<comment type="caution">
    <text evidence="4">The sequence shown here is derived from an EMBL/GenBank/DDBJ whole genome shotgun (WGS) entry which is preliminary data.</text>
</comment>
<dbReference type="InterPro" id="IPR011598">
    <property type="entry name" value="bHLH_dom"/>
</dbReference>
<proteinExistence type="predicted"/>
<feature type="region of interest" description="Disordered" evidence="2">
    <location>
        <begin position="174"/>
        <end position="233"/>
    </location>
</feature>
<dbReference type="Proteomes" id="UP001176517">
    <property type="component" value="Unassembled WGS sequence"/>
</dbReference>
<dbReference type="GO" id="GO:0046983">
    <property type="term" value="F:protein dimerization activity"/>
    <property type="evidence" value="ECO:0007669"/>
    <property type="project" value="InterPro"/>
</dbReference>
<feature type="compositionally biased region" description="Pro residues" evidence="2">
    <location>
        <begin position="189"/>
        <end position="199"/>
    </location>
</feature>
<feature type="compositionally biased region" description="Gly residues" evidence="2">
    <location>
        <begin position="1038"/>
        <end position="1052"/>
    </location>
</feature>
<feature type="compositionally biased region" description="Low complexity" evidence="2">
    <location>
        <begin position="643"/>
        <end position="661"/>
    </location>
</feature>
<sequence length="1063" mass="109744">MASASSTTGSGTAATGADAAIDSLVVASAGDSPFQFDLDLTMANTGPNPGTATSASSSAQPAQQQQQQQHVGPSASSSATATALEDLFDDSVFSSFVQQLGSDPSTSHHQDPALNPGQQQHQQNFAGFLAQSAQTQIGPFGSASNFGLITPVSSGNFTAHPAAHVSPFKMPDVYPAPPQLQLSHQHPQTLPPQIPPQNPAPTSMPHHHGAPLQQQQQQQQHSIPGTPLQPGHLVINTTSAQSHNMVSAFTPMQSPAITPASVFSQMSIASMGSTNDFFTPLTSPALGPDPLGSHSHNHHLPSHHINQQHQALPHHPHHPHHHHHQHQHSNSHSSSAMASPLFMAHSHPGQQASHTGAQHGQHTLQNPQAHPHTQHTQQQQQPMSSTPTASPLALIGKPSPATGTGSGRSARSARSEAKASKVRPSPIIKPTEPRSNSRHRGANNASSSNHNSVNGNSSLTAAIASSAAAVSHSLVGPSPTASPHILPSAASTSNSVSFPSIFAQSHGGNARKTTMDASPSEAASTPSPIDLSATSMLPPASIGPSKPLTPSTVMGIRSSSSTGTAGFQKHSPSQPSNLSESHYAAGGGGSQQGHGTRGGNSSTGVQNTPANGSPESSSGSSAAKGKGKTDQSVRFAEGTLQRSGSQSKANNKAASSNGAANTSGDGDLDMDDEGRASTTPTRASGESRRTSHKAAEQKRRDSLKFCFDELRGYLPNITLDEDAPGGSTLCSDGFAQDAGEEGFDWDEVRRVKLQQEMGILPIMPSRPGVPPPPPPEYTTAPRGSIERHHRQEREMAARRMANKGISKVALLRHSNEYLVRLKKRLERREERIEVLEMERNHWRDRFLSLEGQLRGLGAAAVAAAAAANAAPGPGPAQQQQQQHPSGSLQARATASGLDDSTASLQSLGAAGPGGPNGIAGIGMSGHVGAMDMSGSMPNAQQQPQSQHPSPHPPRQQHHQPQHQQHMQGSSLPTGLEGMGMLDVSSNDGMSAAATAAALQEFIEGLTNIGLATNPSGAGGAGQSGEVQGPPGQESLNGSMGGTPGSGGGGLGVGVIEMETGGGH</sequence>
<feature type="region of interest" description="Disordered" evidence="2">
    <location>
        <begin position="281"/>
        <end position="456"/>
    </location>
</feature>
<feature type="region of interest" description="Disordered" evidence="2">
    <location>
        <begin position="1013"/>
        <end position="1063"/>
    </location>
</feature>
<dbReference type="AlphaFoldDB" id="A0AAN6GLI6"/>
<feature type="region of interest" description="Disordered" evidence="2">
    <location>
        <begin position="37"/>
        <end position="79"/>
    </location>
</feature>
<feature type="compositionally biased region" description="Polar residues" evidence="2">
    <location>
        <begin position="348"/>
        <end position="366"/>
    </location>
</feature>
<feature type="region of interest" description="Disordered" evidence="2">
    <location>
        <begin position="502"/>
        <end position="699"/>
    </location>
</feature>
<evidence type="ECO:0000256" key="2">
    <source>
        <dbReference type="SAM" id="MobiDB-lite"/>
    </source>
</evidence>